<dbReference type="GO" id="GO:0005576">
    <property type="term" value="C:extracellular region"/>
    <property type="evidence" value="ECO:0007669"/>
    <property type="project" value="UniProtKB-SubCell"/>
</dbReference>
<dbReference type="SUPFAM" id="SSF64518">
    <property type="entry name" value="Phase 1 flagellin"/>
    <property type="match status" value="1"/>
</dbReference>
<comment type="function">
    <text evidence="3">Flagellin is the subunit protein which polymerizes to form the filaments of bacterial flagella.</text>
</comment>
<sequence length="606" mass="65365">MALVINHNLMAMNSARNLSDHYGALSTSTQRLSSGLRINSAADDAAGLAVRELMRSDVATLNQGVRNANDAISLIQTADGALQIIDEKLIRMKELAEQAATGTYSSDQRIIIDSEFQAMMSEIQRIAISTDFNSIKLLDGSSNPIIELGEQINQSGFGISPLTNSASYGIVEAGGTLYCSDSTNSIYKYDGNKSWTAVSSGLPAGIKLISKYDDNLVCGILTGSGVGVYQYQNSTWTQINTNGFGNPNNFGMDSMIEKDGDLYVSTNNPTDGVNIYKYNSGTSWTKINTDGFGDLNNTNANLGTSNGKLYASTWNNNGTIVYEYESGTSWKPISQQGFGNGTSALQFTNLDGELYGGASSNDGAVIYKYTEGGNWEQINSNGFGDGVTGASRIVNFQNELYVGTGGLSPGDIGGVYKYTGNKQWEKINDNGIGNTNNRSITLYSAGKNLYATSYNPTDGVEVFNYLEAEDNKLTVQFGTQNRKDIDSYDIPATNSTINTNGLNIQDLNIRTQNGAQYSLERIDNAIVKKDKIRANLGATQNRLENTVSNIQIQAENLQAAESQISDTDVAEEMTNFVKEQILSQAAVAMLSQANSLPKMALQLIEG</sequence>
<evidence type="ECO:0000313" key="6">
    <source>
        <dbReference type="EMBL" id="BAH74518.1"/>
    </source>
</evidence>
<evidence type="ECO:0000259" key="5">
    <source>
        <dbReference type="Pfam" id="PF00700"/>
    </source>
</evidence>
<comment type="similarity">
    <text evidence="1 3">Belongs to the bacterial flagellin family.</text>
</comment>
<gene>
    <name evidence="6" type="primary">fliC</name>
    <name evidence="6" type="ordered locus">DMR_10270</name>
</gene>
<dbReference type="AlphaFoldDB" id="C4XKX9"/>
<dbReference type="HOGENOM" id="CLU_011142_3_2_7"/>
<dbReference type="SUPFAM" id="SSF75011">
    <property type="entry name" value="3-carboxy-cis,cis-mucoante lactonizing enzyme"/>
    <property type="match status" value="1"/>
</dbReference>
<reference evidence="6 7" key="1">
    <citation type="journal article" date="2009" name="Genome Res.">
        <title>Whole genome sequence of Desulfovibrio magneticus strain RS-1 revealed common gene clusters in magnetotactic bacteria.</title>
        <authorList>
            <person name="Nakazawa H."/>
            <person name="Arakaki A."/>
            <person name="Narita-Yamada S."/>
            <person name="Yashiro I."/>
            <person name="Jinno K."/>
            <person name="Aoki N."/>
            <person name="Tsuruyama A."/>
            <person name="Okamura Y."/>
            <person name="Tanikawa S."/>
            <person name="Fujita N."/>
            <person name="Takeyama H."/>
            <person name="Matsunaga T."/>
        </authorList>
    </citation>
    <scope>NUCLEOTIDE SEQUENCE [LARGE SCALE GENOMIC DNA]</scope>
    <source>
        <strain evidence="7">ATCC 700980 / DSM 13731 / RS-1</strain>
    </source>
</reference>
<feature type="domain" description="Flagellin C-terminal" evidence="5">
    <location>
        <begin position="520"/>
        <end position="604"/>
    </location>
</feature>
<evidence type="ECO:0000259" key="4">
    <source>
        <dbReference type="Pfam" id="PF00669"/>
    </source>
</evidence>
<dbReference type="PRINTS" id="PR00207">
    <property type="entry name" value="FLAGELLIN"/>
</dbReference>
<keyword evidence="6" id="KW-0969">Cilium</keyword>
<evidence type="ECO:0000256" key="2">
    <source>
        <dbReference type="ARBA" id="ARBA00023143"/>
    </source>
</evidence>
<dbReference type="Gene3D" id="3.30.70.2120">
    <property type="match status" value="1"/>
</dbReference>
<dbReference type="PANTHER" id="PTHR42792">
    <property type="entry name" value="FLAGELLIN"/>
    <property type="match status" value="1"/>
</dbReference>
<keyword evidence="6" id="KW-0966">Cell projection</keyword>
<organism evidence="6 7">
    <name type="scientific">Solidesulfovibrio magneticus (strain ATCC 700980 / DSM 13731 / RS-1)</name>
    <name type="common">Desulfovibrio magneticus</name>
    <dbReference type="NCBI Taxonomy" id="573370"/>
    <lineage>
        <taxon>Bacteria</taxon>
        <taxon>Pseudomonadati</taxon>
        <taxon>Thermodesulfobacteriota</taxon>
        <taxon>Desulfovibrionia</taxon>
        <taxon>Desulfovibrionales</taxon>
        <taxon>Desulfovibrionaceae</taxon>
        <taxon>Solidesulfovibrio</taxon>
    </lineage>
</organism>
<dbReference type="GO" id="GO:0005198">
    <property type="term" value="F:structural molecule activity"/>
    <property type="evidence" value="ECO:0007669"/>
    <property type="project" value="UniProtKB-UniRule"/>
</dbReference>
<keyword evidence="7" id="KW-1185">Reference proteome</keyword>
<name>C4XKX9_SOLM1</name>
<dbReference type="InterPro" id="IPR001492">
    <property type="entry name" value="Flagellin"/>
</dbReference>
<evidence type="ECO:0000256" key="3">
    <source>
        <dbReference type="RuleBase" id="RU362073"/>
    </source>
</evidence>
<keyword evidence="2 3" id="KW-0975">Bacterial flagellum</keyword>
<dbReference type="Proteomes" id="UP000009071">
    <property type="component" value="Chromosome"/>
</dbReference>
<feature type="domain" description="Flagellin N-terminal" evidence="4">
    <location>
        <begin position="5"/>
        <end position="141"/>
    </location>
</feature>
<dbReference type="KEGG" id="dma:DMR_10270"/>
<accession>C4XKX9</accession>
<evidence type="ECO:0000313" key="7">
    <source>
        <dbReference type="Proteomes" id="UP000009071"/>
    </source>
</evidence>
<protein>
    <recommendedName>
        <fullName evidence="3">Flagellin</fullName>
    </recommendedName>
</protein>
<keyword evidence="3" id="KW-0964">Secreted</keyword>
<dbReference type="EMBL" id="AP010904">
    <property type="protein sequence ID" value="BAH74518.1"/>
    <property type="molecule type" value="Genomic_DNA"/>
</dbReference>
<dbReference type="STRING" id="573370.DMR_10270"/>
<proteinExistence type="inferred from homology"/>
<dbReference type="Pfam" id="PF00669">
    <property type="entry name" value="Flagellin_N"/>
    <property type="match status" value="1"/>
</dbReference>
<dbReference type="Gene3D" id="1.20.1330.10">
    <property type="entry name" value="f41 fragment of flagellin, N-terminal domain"/>
    <property type="match status" value="2"/>
</dbReference>
<dbReference type="InterPro" id="IPR042187">
    <property type="entry name" value="Flagellin_C_sub2"/>
</dbReference>
<dbReference type="eggNOG" id="COG1344">
    <property type="taxonomic scope" value="Bacteria"/>
</dbReference>
<dbReference type="PANTHER" id="PTHR42792:SF2">
    <property type="entry name" value="FLAGELLIN"/>
    <property type="match status" value="1"/>
</dbReference>
<comment type="subcellular location">
    <subcellularLocation>
        <location evidence="3">Secreted</location>
    </subcellularLocation>
    <subcellularLocation>
        <location evidence="3">Bacterial flagellum</location>
    </subcellularLocation>
</comment>
<dbReference type="InterPro" id="IPR046358">
    <property type="entry name" value="Flagellin_C"/>
</dbReference>
<evidence type="ECO:0000256" key="1">
    <source>
        <dbReference type="ARBA" id="ARBA00005709"/>
    </source>
</evidence>
<dbReference type="Gene3D" id="6.10.10.10">
    <property type="entry name" value="Flagellar export chaperone, C-terminal domain"/>
    <property type="match status" value="1"/>
</dbReference>
<keyword evidence="6" id="KW-0282">Flagellum</keyword>
<dbReference type="Pfam" id="PF00700">
    <property type="entry name" value="Flagellin_C"/>
    <property type="match status" value="1"/>
</dbReference>
<dbReference type="InterPro" id="IPR001029">
    <property type="entry name" value="Flagellin_N"/>
</dbReference>
<dbReference type="GO" id="GO:0009288">
    <property type="term" value="C:bacterial-type flagellum"/>
    <property type="evidence" value="ECO:0007669"/>
    <property type="project" value="UniProtKB-SubCell"/>
</dbReference>